<evidence type="ECO:0000313" key="2">
    <source>
        <dbReference type="Proteomes" id="UP000000560"/>
    </source>
</evidence>
<organism evidence="1 2">
    <name type="scientific">Emericella nidulans (strain FGSC A4 / ATCC 38163 / CBS 112.46 / NRRL 194 / M139)</name>
    <name type="common">Aspergillus nidulans</name>
    <dbReference type="NCBI Taxonomy" id="227321"/>
    <lineage>
        <taxon>Eukaryota</taxon>
        <taxon>Fungi</taxon>
        <taxon>Dikarya</taxon>
        <taxon>Ascomycota</taxon>
        <taxon>Pezizomycotina</taxon>
        <taxon>Eurotiomycetes</taxon>
        <taxon>Eurotiomycetidae</taxon>
        <taxon>Eurotiales</taxon>
        <taxon>Aspergillaceae</taxon>
        <taxon>Aspergillus</taxon>
        <taxon>Aspergillus subgen. Nidulantes</taxon>
    </lineage>
</organism>
<name>C8V3M9_EMENI</name>
<dbReference type="HOGENOM" id="CLU_3175381_0_0_1"/>
<protein>
    <submittedName>
        <fullName evidence="1">Uncharacterized protein</fullName>
    </submittedName>
</protein>
<dbReference type="RefSeq" id="XP_050467211.1">
    <property type="nucleotide sequence ID" value="XM_050611158.1"/>
</dbReference>
<sequence>MPAITVKPLTPPAGSAIDFGAVITDVDLECHRLWPGFWLSAMPSTWF</sequence>
<dbReference type="GeneID" id="74897146"/>
<dbReference type="Proteomes" id="UP000000560">
    <property type="component" value="Chromosome II"/>
</dbReference>
<dbReference type="VEuPathDB" id="FungiDB:AN11581"/>
<dbReference type="EMBL" id="BN001302">
    <property type="protein sequence ID" value="CBF73426.1"/>
    <property type="molecule type" value="Genomic_DNA"/>
</dbReference>
<reference evidence="2" key="1">
    <citation type="journal article" date="2005" name="Nature">
        <title>Sequencing of Aspergillus nidulans and comparative analysis with A. fumigatus and A. oryzae.</title>
        <authorList>
            <person name="Galagan J.E."/>
            <person name="Calvo S.E."/>
            <person name="Cuomo C."/>
            <person name="Ma L.J."/>
            <person name="Wortman J.R."/>
            <person name="Batzoglou S."/>
            <person name="Lee S.I."/>
            <person name="Basturkmen M."/>
            <person name="Spevak C.C."/>
            <person name="Clutterbuck J."/>
            <person name="Kapitonov V."/>
            <person name="Jurka J."/>
            <person name="Scazzocchio C."/>
            <person name="Farman M."/>
            <person name="Butler J."/>
            <person name="Purcell S."/>
            <person name="Harris S."/>
            <person name="Braus G.H."/>
            <person name="Draht O."/>
            <person name="Busch S."/>
            <person name="D'Enfert C."/>
            <person name="Bouchier C."/>
            <person name="Goldman G.H."/>
            <person name="Bell-Pedersen D."/>
            <person name="Griffiths-Jones S."/>
            <person name="Doonan J.H."/>
            <person name="Yu J."/>
            <person name="Vienken K."/>
            <person name="Pain A."/>
            <person name="Freitag M."/>
            <person name="Selker E.U."/>
            <person name="Archer D.B."/>
            <person name="Penalva M.A."/>
            <person name="Oakley B.R."/>
            <person name="Momany M."/>
            <person name="Tanaka T."/>
            <person name="Kumagai T."/>
            <person name="Asai K."/>
            <person name="Machida M."/>
            <person name="Nierman W.C."/>
            <person name="Denning D.W."/>
            <person name="Caddick M."/>
            <person name="Hynes M."/>
            <person name="Paoletti M."/>
            <person name="Fischer R."/>
            <person name="Miller B."/>
            <person name="Dyer P."/>
            <person name="Sachs M.S."/>
            <person name="Osmani S.A."/>
            <person name="Birren B.W."/>
        </authorList>
    </citation>
    <scope>NUCLEOTIDE SEQUENCE [LARGE SCALE GENOMIC DNA]</scope>
    <source>
        <strain evidence="2">FGSC A4 / ATCC 38163 / CBS 112.46 / NRRL 194 / M139</strain>
    </source>
</reference>
<reference evidence="2" key="2">
    <citation type="journal article" date="2009" name="Fungal Genet. Biol.">
        <title>The 2008 update of the Aspergillus nidulans genome annotation: a community effort.</title>
        <authorList>
            <person name="Wortman J.R."/>
            <person name="Gilsenan J.M."/>
            <person name="Joardar V."/>
            <person name="Deegan J."/>
            <person name="Clutterbuck J."/>
            <person name="Andersen M.R."/>
            <person name="Archer D."/>
            <person name="Bencina M."/>
            <person name="Braus G."/>
            <person name="Coutinho P."/>
            <person name="von Dohren H."/>
            <person name="Doonan J."/>
            <person name="Driessen A.J."/>
            <person name="Durek P."/>
            <person name="Espeso E."/>
            <person name="Fekete E."/>
            <person name="Flipphi M."/>
            <person name="Estrada C.G."/>
            <person name="Geysens S."/>
            <person name="Goldman G."/>
            <person name="de Groot P.W."/>
            <person name="Hansen K."/>
            <person name="Harris S.D."/>
            <person name="Heinekamp T."/>
            <person name="Helmstaedt K."/>
            <person name="Henrissat B."/>
            <person name="Hofmann G."/>
            <person name="Homan T."/>
            <person name="Horio T."/>
            <person name="Horiuchi H."/>
            <person name="James S."/>
            <person name="Jones M."/>
            <person name="Karaffa L."/>
            <person name="Karanyi Z."/>
            <person name="Kato M."/>
            <person name="Keller N."/>
            <person name="Kelly D.E."/>
            <person name="Kiel J.A."/>
            <person name="Kim J.M."/>
            <person name="van der Klei I.J."/>
            <person name="Klis F.M."/>
            <person name="Kovalchuk A."/>
            <person name="Krasevec N."/>
            <person name="Kubicek C.P."/>
            <person name="Liu B."/>
            <person name="Maccabe A."/>
            <person name="Meyer V."/>
            <person name="Mirabito P."/>
            <person name="Miskei M."/>
            <person name="Mos M."/>
            <person name="Mullins J."/>
            <person name="Nelson D.R."/>
            <person name="Nielsen J."/>
            <person name="Oakley B.R."/>
            <person name="Osmani S.A."/>
            <person name="Pakula T."/>
            <person name="Paszewski A."/>
            <person name="Paulsen I."/>
            <person name="Pilsyk S."/>
            <person name="Pocsi I."/>
            <person name="Punt P.J."/>
            <person name="Ram A.F."/>
            <person name="Ren Q."/>
            <person name="Robellet X."/>
            <person name="Robson G."/>
            <person name="Seiboth B."/>
            <person name="van Solingen P."/>
            <person name="Specht T."/>
            <person name="Sun J."/>
            <person name="Taheri-Talesh N."/>
            <person name="Takeshita N."/>
            <person name="Ussery D."/>
            <person name="vanKuyk P.A."/>
            <person name="Visser H."/>
            <person name="van de Vondervoort P.J."/>
            <person name="de Vries R.P."/>
            <person name="Walton J."/>
            <person name="Xiang X."/>
            <person name="Xiong Y."/>
            <person name="Zeng A.P."/>
            <person name="Brandt B.W."/>
            <person name="Cornell M.J."/>
            <person name="van den Hondel C.A."/>
            <person name="Visser J."/>
            <person name="Oliver S.G."/>
            <person name="Turner G."/>
        </authorList>
    </citation>
    <scope>GENOME REANNOTATION</scope>
    <source>
        <strain evidence="2">FGSC A4 / ATCC 38163 / CBS 112.46 / NRRL 194 / M139</strain>
    </source>
</reference>
<dbReference type="AlphaFoldDB" id="C8V3M9"/>
<accession>C8V3M9</accession>
<gene>
    <name evidence="1" type="ORF">ANIA_11581</name>
</gene>
<proteinExistence type="predicted"/>
<dbReference type="InParanoid" id="C8V3M9"/>
<evidence type="ECO:0000313" key="1">
    <source>
        <dbReference type="EMBL" id="CBF73426.1"/>
    </source>
</evidence>
<dbReference type="KEGG" id="ani:ANIA_11581"/>
<keyword evidence="2" id="KW-1185">Reference proteome</keyword>